<proteinExistence type="inferred from homology"/>
<dbReference type="InterPro" id="IPR001154">
    <property type="entry name" value="TopoII_euk"/>
</dbReference>
<feature type="active site" description="O-(5'-phospho-DNA)-tyrosine intermediate" evidence="18">
    <location>
        <position position="843"/>
    </location>
</feature>
<evidence type="ECO:0000256" key="2">
    <source>
        <dbReference type="ARBA" id="ARBA00001913"/>
    </source>
</evidence>
<dbReference type="InterPro" id="IPR013757">
    <property type="entry name" value="Topo_IIA_A_a_sf"/>
</dbReference>
<dbReference type="SMART" id="SM00434">
    <property type="entry name" value="TOP4c"/>
    <property type="match status" value="1"/>
</dbReference>
<dbReference type="Gene3D" id="3.30.1360.40">
    <property type="match status" value="1"/>
</dbReference>
<dbReference type="InterPro" id="IPR018522">
    <property type="entry name" value="TopoIIA_CS"/>
</dbReference>
<dbReference type="FunFam" id="3.30.230.10:FF:000008">
    <property type="entry name" value="DNA topoisomerase 2"/>
    <property type="match status" value="1"/>
</dbReference>
<dbReference type="PROSITE" id="PS50880">
    <property type="entry name" value="TOPRIM"/>
    <property type="match status" value="1"/>
</dbReference>
<feature type="compositionally biased region" description="Basic residues" evidence="20">
    <location>
        <begin position="1405"/>
        <end position="1419"/>
    </location>
</feature>
<dbReference type="FunFam" id="3.30.1360.40:FF:000003">
    <property type="entry name" value="DNA topoisomerase 2"/>
    <property type="match status" value="1"/>
</dbReference>
<evidence type="ECO:0000256" key="6">
    <source>
        <dbReference type="ARBA" id="ARBA00011080"/>
    </source>
</evidence>
<dbReference type="GO" id="GO:0006265">
    <property type="term" value="P:DNA topological change"/>
    <property type="evidence" value="ECO:0007669"/>
    <property type="project" value="UniProtKB-UniRule"/>
</dbReference>
<evidence type="ECO:0000256" key="12">
    <source>
        <dbReference type="ARBA" id="ARBA00022842"/>
    </source>
</evidence>
<keyword evidence="9" id="KW-0479">Metal-binding</keyword>
<evidence type="ECO:0000256" key="16">
    <source>
        <dbReference type="ARBA" id="ARBA00023242"/>
    </source>
</evidence>
<name>A0A0L0HS74_SPIPD</name>
<dbReference type="InterPro" id="IPR020568">
    <property type="entry name" value="Ribosomal_Su5_D2-typ_SF"/>
</dbReference>
<dbReference type="Gene3D" id="1.10.268.10">
    <property type="entry name" value="Topoisomerase, domain 3"/>
    <property type="match status" value="1"/>
</dbReference>
<keyword evidence="16" id="KW-0539">Nucleus</keyword>
<evidence type="ECO:0000313" key="24">
    <source>
        <dbReference type="Proteomes" id="UP000053201"/>
    </source>
</evidence>
<evidence type="ECO:0000256" key="8">
    <source>
        <dbReference type="ARBA" id="ARBA00019635"/>
    </source>
</evidence>
<dbReference type="Gene3D" id="3.40.50.670">
    <property type="match status" value="1"/>
</dbReference>
<dbReference type="STRING" id="645134.A0A0L0HS74"/>
<keyword evidence="14 18" id="KW-0238">DNA-binding</keyword>
<dbReference type="PRINTS" id="PR00418">
    <property type="entry name" value="TPI2FAMILY"/>
</dbReference>
<dbReference type="RefSeq" id="XP_016611743.1">
    <property type="nucleotide sequence ID" value="XM_016749494.1"/>
</dbReference>
<feature type="region of interest" description="Disordered" evidence="20">
    <location>
        <begin position="1403"/>
        <end position="1434"/>
    </location>
</feature>
<comment type="subunit">
    <text evidence="19">Homodimer.</text>
</comment>
<evidence type="ECO:0000256" key="17">
    <source>
        <dbReference type="ARBA" id="ARBA00053943"/>
    </source>
</evidence>
<dbReference type="CDD" id="cd00187">
    <property type="entry name" value="TOP4c"/>
    <property type="match status" value="1"/>
</dbReference>
<dbReference type="InterPro" id="IPR013506">
    <property type="entry name" value="Topo_IIA_bsu_dom2"/>
</dbReference>
<keyword evidence="24" id="KW-1185">Reference proteome</keyword>
<evidence type="ECO:0000313" key="23">
    <source>
        <dbReference type="EMBL" id="KND03704.1"/>
    </source>
</evidence>
<dbReference type="SUPFAM" id="SSF56719">
    <property type="entry name" value="Type II DNA topoisomerase"/>
    <property type="match status" value="1"/>
</dbReference>
<dbReference type="InterPro" id="IPR031660">
    <property type="entry name" value="TOPRIM_C"/>
</dbReference>
<accession>A0A0L0HS74</accession>
<evidence type="ECO:0000256" key="20">
    <source>
        <dbReference type="SAM" id="MobiDB-lite"/>
    </source>
</evidence>
<feature type="region of interest" description="Disordered" evidence="20">
    <location>
        <begin position="1122"/>
        <end position="1148"/>
    </location>
</feature>
<dbReference type="Gene3D" id="3.30.1490.30">
    <property type="match status" value="1"/>
</dbReference>
<dbReference type="FunFam" id="3.90.199.10:FF:000002">
    <property type="entry name" value="DNA topoisomerase 2"/>
    <property type="match status" value="1"/>
</dbReference>
<comment type="cofactor">
    <cofactor evidence="3">
        <name>Mg(2+)</name>
        <dbReference type="ChEBI" id="CHEBI:18420"/>
    </cofactor>
</comment>
<dbReference type="GO" id="GO:0000819">
    <property type="term" value="P:sister chromatid segregation"/>
    <property type="evidence" value="ECO:0007669"/>
    <property type="project" value="TreeGrafter"/>
</dbReference>
<dbReference type="Pfam" id="PF01751">
    <property type="entry name" value="Toprim"/>
    <property type="match status" value="1"/>
</dbReference>
<keyword evidence="15 18" id="KW-0413">Isomerase</keyword>
<dbReference type="InterPro" id="IPR013759">
    <property type="entry name" value="Topo_IIA_B_C"/>
</dbReference>
<evidence type="ECO:0000256" key="1">
    <source>
        <dbReference type="ARBA" id="ARBA00000185"/>
    </source>
</evidence>
<dbReference type="EMBL" id="KQ257451">
    <property type="protein sequence ID" value="KND03704.1"/>
    <property type="molecule type" value="Genomic_DNA"/>
</dbReference>
<dbReference type="CDD" id="cd03365">
    <property type="entry name" value="TOPRIM_TopoIIA"/>
    <property type="match status" value="1"/>
</dbReference>
<evidence type="ECO:0000256" key="19">
    <source>
        <dbReference type="RuleBase" id="RU362094"/>
    </source>
</evidence>
<keyword evidence="10 19" id="KW-0547">Nucleotide-binding</keyword>
<comment type="cofactor">
    <cofactor evidence="2">
        <name>Ca(2+)</name>
        <dbReference type="ChEBI" id="CHEBI:29108"/>
    </cofactor>
</comment>
<keyword evidence="12" id="KW-0460">Magnesium</keyword>
<dbReference type="eggNOG" id="KOG0355">
    <property type="taxonomic scope" value="Eukaryota"/>
</dbReference>
<evidence type="ECO:0000256" key="7">
    <source>
        <dbReference type="ARBA" id="ARBA00012895"/>
    </source>
</evidence>
<dbReference type="InParanoid" id="A0A0L0HS74"/>
<dbReference type="InterPro" id="IPR002205">
    <property type="entry name" value="Topo_IIA_dom_A"/>
</dbReference>
<dbReference type="SUPFAM" id="SSF54211">
    <property type="entry name" value="Ribosomal protein S5 domain 2-like"/>
    <property type="match status" value="1"/>
</dbReference>
<dbReference type="PRINTS" id="PR01158">
    <property type="entry name" value="TOPISMRASEII"/>
</dbReference>
<feature type="region of interest" description="Disordered" evidence="20">
    <location>
        <begin position="1446"/>
        <end position="1468"/>
    </location>
</feature>
<dbReference type="GO" id="GO:0005634">
    <property type="term" value="C:nucleus"/>
    <property type="evidence" value="ECO:0007669"/>
    <property type="project" value="TreeGrafter"/>
</dbReference>
<evidence type="ECO:0000256" key="14">
    <source>
        <dbReference type="ARBA" id="ARBA00023125"/>
    </source>
</evidence>
<dbReference type="InterPro" id="IPR012542">
    <property type="entry name" value="DTHCT"/>
</dbReference>
<dbReference type="SMART" id="SM00387">
    <property type="entry name" value="HATPase_c"/>
    <property type="match status" value="1"/>
</dbReference>
<feature type="domain" description="Topo IIA-type catalytic" evidence="22">
    <location>
        <begin position="753"/>
        <end position="1196"/>
    </location>
</feature>
<evidence type="ECO:0000256" key="5">
    <source>
        <dbReference type="ARBA" id="ARBA00004642"/>
    </source>
</evidence>
<dbReference type="InterPro" id="IPR036890">
    <property type="entry name" value="HATPase_C_sf"/>
</dbReference>
<feature type="region of interest" description="Disordered" evidence="20">
    <location>
        <begin position="1"/>
        <end position="54"/>
    </location>
</feature>
<dbReference type="FunFam" id="3.40.50.670:FF:000001">
    <property type="entry name" value="DNA topoisomerase 2"/>
    <property type="match status" value="2"/>
</dbReference>
<evidence type="ECO:0000259" key="21">
    <source>
        <dbReference type="PROSITE" id="PS50880"/>
    </source>
</evidence>
<dbReference type="Pfam" id="PF00204">
    <property type="entry name" value="DNA_gyraseB"/>
    <property type="match status" value="1"/>
</dbReference>
<dbReference type="Pfam" id="PF02518">
    <property type="entry name" value="HATPase_c"/>
    <property type="match status" value="1"/>
</dbReference>
<dbReference type="FunFam" id="3.30.1490.30:FF:000001">
    <property type="entry name" value="DNA topoisomerase 2"/>
    <property type="match status" value="1"/>
</dbReference>
<feature type="compositionally biased region" description="Acidic residues" evidence="20">
    <location>
        <begin position="1544"/>
        <end position="1568"/>
    </location>
</feature>
<evidence type="ECO:0000256" key="3">
    <source>
        <dbReference type="ARBA" id="ARBA00001946"/>
    </source>
</evidence>
<dbReference type="SMART" id="SM00433">
    <property type="entry name" value="TOP2c"/>
    <property type="match status" value="1"/>
</dbReference>
<organism evidence="23 24">
    <name type="scientific">Spizellomyces punctatus (strain DAOM BR117)</name>
    <dbReference type="NCBI Taxonomy" id="645134"/>
    <lineage>
        <taxon>Eukaryota</taxon>
        <taxon>Fungi</taxon>
        <taxon>Fungi incertae sedis</taxon>
        <taxon>Chytridiomycota</taxon>
        <taxon>Chytridiomycota incertae sedis</taxon>
        <taxon>Chytridiomycetes</taxon>
        <taxon>Spizellomycetales</taxon>
        <taxon>Spizellomycetaceae</taxon>
        <taxon>Spizellomyces</taxon>
    </lineage>
</organism>
<dbReference type="Pfam" id="PF08070">
    <property type="entry name" value="DTHCT"/>
    <property type="match status" value="1"/>
</dbReference>
<feature type="compositionally biased region" description="Acidic residues" evidence="20">
    <location>
        <begin position="1262"/>
        <end position="1271"/>
    </location>
</feature>
<feature type="compositionally biased region" description="Low complexity" evidence="20">
    <location>
        <begin position="1446"/>
        <end position="1459"/>
    </location>
</feature>
<comment type="subcellular location">
    <subcellularLocation>
        <location evidence="4">Nucleus</location>
        <location evidence="4">Nucleolus</location>
    </subcellularLocation>
    <subcellularLocation>
        <location evidence="5">Nucleus</location>
        <location evidence="5">Nucleoplasm</location>
    </subcellularLocation>
</comment>
<dbReference type="GO" id="GO:0003677">
    <property type="term" value="F:DNA binding"/>
    <property type="evidence" value="ECO:0007669"/>
    <property type="project" value="UniProtKB-UniRule"/>
</dbReference>
<sequence>MSSSEDWDDFGAKPKAVKNATVSKIAKAPPKAKPRTTGATKKKPALGESNSFLDAEEDIAPAANSRKASSTDVETKTVEEIYQKKTQLEHILIRPDTYIGSVESQTVPMWVFEDDKMVWRNVTFVPGLYKIFDEIIVNAADNKVRDLSMDVIKVNIDKENNMISVYNNGRGIPIEMHSKEQVYVPELIFGHLLTSSNYDDNQKKITGGRNGYGAKLCNIFSTEFIVETADSVTGRKFTQIFSENMSKKGVPKTTSNPRGENYTKITFKPDLAKFGMSTIDNDFEALVKKRVYDLAGCIRGVKVFLNDARLKVKDFKEYAELYVNSATPAGAVGKPTIIYERPNERWEVAFTISDGQFQQVSFVNSICTMKGGTHVNHVADQLVASLIEAVKKKDKKGVPLKPFQAKNHLWLFVNCYIENPAFDSQTKENMTLRQSSFGSKCNISEDFMKKVLKSGVVDNILSFARFKQDQLLKKTDGVKKTRITGMAKLDDANNAGTRNAHKCTLILTEGDSAKSLAVSGLSVVGRDNFGVFPLRGKLLNVREASHSQITQNTEINAIKQILGLQHGKVYTSTDSLRYGHLMIMTDQDHDGSHIKGLIINLLDHFWPSLLKVPGFLLEFITPIVKVTKGSGSQKREQSFFTIPEYEEWKRAHDDGKGWTIKYYKGLGTSTTEDAKKYFSAMNRHLKPFSAAQDGERELIDMAFSKKKADDRKEWLRQFQPGTYMDHSQNRIAISDFINKELILFSMADNARSIPSAVDGLKPGQRKILFSCFKRNLKQEIKVAQLAGYVSEHSAYHHGEQSLCSTIVGMAQNFVGSNNMQLLEPRGQFGTRLQGGKDAASPRYIFTTLSPLARALYHPADDALLAYQNEDGQSIEPEWYLPILPVLLINGGEGIGTGWSSSIPNYNPRDVVENIFRIMDGDDLVPMHPWYRGYKGTIELVGKDKYRVTGVIKKIDETTVEITELPIRTWTQNYKEDLESWLTGTEKQAAWIKDYKEYHTDSSVHFIVTLTEEQMALAEKEGLEKRFKLVSSISTSNLVCFDQEGRIRKYESVEDIFTEFCDLRRKYYQKRKEYLLNQLNSDLTKLDNKVRFVTEIIQGELVVQNKKRDALLQELRHRKYVPIHNKKEKPDVDEEAEDEEESTKESKGHGYDYLLSMPIWNLTMEKVQQLMKQRDQKAEEVVILTGQSINQLWRTDLDAFLAQWDHFERMMEENDSQKPANGTTALGAAKTAPKKNGVSAIAKTKQAAKKVIDEKLDKKAFDVSDDEDDDDDFTPKEKVSQHRATSAKPRTGDGSAKRLTKNTKEEQKVEDVMDVEIKAEPSARKTVATPSVEELAETMSNISITKRPEAGKKRILGGKRAAAPGQARTTTKKATAMSEQLEPAKVGGLIGMESPVEDVVPVKTRQTAKAKMPAKSRAPKATKVPAVVVDESEDDVDDEMDINVLATSAKSSKSTSPATTAEKKIAPSKTKIARNKKAIVDSDSDDVEHVPAVMKKPVSAARATKKKPVVDSDEDDEIVAIPVVATGGRGRSTRGKQPIKYFDPGSEEDQKEEENENESESDFNDDDDY</sequence>
<dbReference type="Pfam" id="PF16898">
    <property type="entry name" value="TOPRIM_C"/>
    <property type="match status" value="1"/>
</dbReference>
<dbReference type="FunCoup" id="A0A0L0HS74">
    <property type="interactions" value="750"/>
</dbReference>
<dbReference type="Pfam" id="PF00521">
    <property type="entry name" value="DNA_topoisoIV"/>
    <property type="match status" value="1"/>
</dbReference>
<feature type="region of interest" description="Disordered" evidence="20">
    <location>
        <begin position="1523"/>
        <end position="1568"/>
    </location>
</feature>
<dbReference type="GO" id="GO:0046872">
    <property type="term" value="F:metal ion binding"/>
    <property type="evidence" value="ECO:0007669"/>
    <property type="project" value="UniProtKB-KW"/>
</dbReference>
<evidence type="ECO:0000256" key="4">
    <source>
        <dbReference type="ARBA" id="ARBA00004604"/>
    </source>
</evidence>
<dbReference type="Proteomes" id="UP000053201">
    <property type="component" value="Unassembled WGS sequence"/>
</dbReference>
<feature type="region of interest" description="Disordered" evidence="20">
    <location>
        <begin position="1261"/>
        <end position="1304"/>
    </location>
</feature>
<dbReference type="Gene3D" id="3.30.230.10">
    <property type="match status" value="1"/>
</dbReference>
<evidence type="ECO:0000256" key="15">
    <source>
        <dbReference type="ARBA" id="ARBA00023235"/>
    </source>
</evidence>
<dbReference type="Gene3D" id="3.30.565.10">
    <property type="entry name" value="Histidine kinase-like ATPase, C-terminal domain"/>
    <property type="match status" value="1"/>
</dbReference>
<comment type="catalytic activity">
    <reaction evidence="1 18 19">
        <text>ATP-dependent breakage, passage and rejoining of double-stranded DNA.</text>
        <dbReference type="EC" id="5.6.2.2"/>
    </reaction>
</comment>
<dbReference type="InterPro" id="IPR014721">
    <property type="entry name" value="Ribsml_uS5_D2-typ_fold_subgr"/>
</dbReference>
<feature type="compositionally biased region" description="Basic residues" evidence="20">
    <location>
        <begin position="30"/>
        <end position="44"/>
    </location>
</feature>
<dbReference type="InterPro" id="IPR001241">
    <property type="entry name" value="Topo_IIA"/>
</dbReference>
<evidence type="ECO:0000256" key="13">
    <source>
        <dbReference type="ARBA" id="ARBA00023029"/>
    </source>
</evidence>
<dbReference type="InterPro" id="IPR006171">
    <property type="entry name" value="TOPRIM_dom"/>
</dbReference>
<protein>
    <recommendedName>
        <fullName evidence="8 19">DNA topoisomerase 2</fullName>
        <ecNumber evidence="7 19">5.6.2.2</ecNumber>
    </recommendedName>
</protein>
<dbReference type="InterPro" id="IPR034157">
    <property type="entry name" value="TOPRIM_TopoII"/>
</dbReference>
<comment type="function">
    <text evidence="17 19">Control of topological states of DNA by transient breakage and subsequent rejoining of DNA strands. Topoisomerase II makes double-strand breaks.</text>
</comment>
<dbReference type="GeneID" id="27684853"/>
<reference evidence="23 24" key="1">
    <citation type="submission" date="2009-08" db="EMBL/GenBank/DDBJ databases">
        <title>The Genome Sequence of Spizellomyces punctatus strain DAOM BR117.</title>
        <authorList>
            <consortium name="The Broad Institute Genome Sequencing Platform"/>
            <person name="Russ C."/>
            <person name="Cuomo C."/>
            <person name="Shea T."/>
            <person name="Young S.K."/>
            <person name="Zeng Q."/>
            <person name="Koehrsen M."/>
            <person name="Haas B."/>
            <person name="Borodovsky M."/>
            <person name="Guigo R."/>
            <person name="Alvarado L."/>
            <person name="Berlin A."/>
            <person name="Bochicchio J."/>
            <person name="Borenstein D."/>
            <person name="Chapman S."/>
            <person name="Chen Z."/>
            <person name="Engels R."/>
            <person name="Freedman E."/>
            <person name="Gellesch M."/>
            <person name="Goldberg J."/>
            <person name="Griggs A."/>
            <person name="Gujja S."/>
            <person name="Heiman D."/>
            <person name="Hepburn T."/>
            <person name="Howarth C."/>
            <person name="Jen D."/>
            <person name="Larson L."/>
            <person name="Lewis B."/>
            <person name="Mehta T."/>
            <person name="Park D."/>
            <person name="Pearson M."/>
            <person name="Roberts A."/>
            <person name="Saif S."/>
            <person name="Shenoy N."/>
            <person name="Sisk P."/>
            <person name="Stolte C."/>
            <person name="Sykes S."/>
            <person name="Thomson T."/>
            <person name="Walk T."/>
            <person name="White J."/>
            <person name="Yandava C."/>
            <person name="Burger G."/>
            <person name="Gray M.W."/>
            <person name="Holland P.W.H."/>
            <person name="King N."/>
            <person name="Lang F.B.F."/>
            <person name="Roger A.J."/>
            <person name="Ruiz-Trillo I."/>
            <person name="Lander E."/>
            <person name="Nusbaum C."/>
        </authorList>
    </citation>
    <scope>NUCLEOTIDE SEQUENCE [LARGE SCALE GENOMIC DNA]</scope>
    <source>
        <strain evidence="23 24">DAOM BR117</strain>
    </source>
</reference>
<dbReference type="SUPFAM" id="SSF55874">
    <property type="entry name" value="ATPase domain of HSP90 chaperone/DNA topoisomerase II/histidine kinase"/>
    <property type="match status" value="1"/>
</dbReference>
<evidence type="ECO:0000259" key="22">
    <source>
        <dbReference type="PROSITE" id="PS52040"/>
    </source>
</evidence>
<feature type="region of interest" description="Disordered" evidence="20">
    <location>
        <begin position="1342"/>
        <end position="1375"/>
    </location>
</feature>
<feature type="region of interest" description="Disordered" evidence="20">
    <location>
        <begin position="1212"/>
        <end position="1240"/>
    </location>
</feature>
<gene>
    <name evidence="23" type="ORF">SPPG_01169</name>
</gene>
<keyword evidence="11 19" id="KW-0067">ATP-binding</keyword>
<dbReference type="PANTHER" id="PTHR10169">
    <property type="entry name" value="DNA TOPOISOMERASE/GYRASE"/>
    <property type="match status" value="1"/>
</dbReference>
<dbReference type="InterPro" id="IPR013760">
    <property type="entry name" value="Topo_IIA-like_dom_sf"/>
</dbReference>
<evidence type="ECO:0000256" key="9">
    <source>
        <dbReference type="ARBA" id="ARBA00022723"/>
    </source>
</evidence>
<dbReference type="CDD" id="cd16930">
    <property type="entry name" value="HATPase_TopII-like"/>
    <property type="match status" value="1"/>
</dbReference>
<evidence type="ECO:0000256" key="11">
    <source>
        <dbReference type="ARBA" id="ARBA00022840"/>
    </source>
</evidence>
<dbReference type="FunFam" id="3.30.565.10:FF:000004">
    <property type="entry name" value="DNA topoisomerase 2"/>
    <property type="match status" value="1"/>
</dbReference>
<dbReference type="GO" id="GO:0005524">
    <property type="term" value="F:ATP binding"/>
    <property type="evidence" value="ECO:0007669"/>
    <property type="project" value="UniProtKB-UniRule"/>
</dbReference>
<dbReference type="InterPro" id="IPR050634">
    <property type="entry name" value="DNA_Topoisomerase_II"/>
</dbReference>
<dbReference type="GO" id="GO:0003918">
    <property type="term" value="F:DNA topoisomerase type II (double strand cut, ATP-hydrolyzing) activity"/>
    <property type="evidence" value="ECO:0007669"/>
    <property type="project" value="UniProtKB-UniRule"/>
</dbReference>
<dbReference type="PANTHER" id="PTHR10169:SF38">
    <property type="entry name" value="DNA TOPOISOMERASE 2"/>
    <property type="match status" value="1"/>
</dbReference>
<dbReference type="VEuPathDB" id="FungiDB:SPPG_01169"/>
<evidence type="ECO:0000256" key="10">
    <source>
        <dbReference type="ARBA" id="ARBA00022741"/>
    </source>
</evidence>
<keyword evidence="13 18" id="KW-0799">Topoisomerase</keyword>
<dbReference type="OMA" id="TWTQDFK"/>
<dbReference type="InterPro" id="IPR013758">
    <property type="entry name" value="Topo_IIA_A/C_ab"/>
</dbReference>
<evidence type="ECO:0000256" key="18">
    <source>
        <dbReference type="PROSITE-ProRule" id="PRU01384"/>
    </source>
</evidence>
<comment type="similarity">
    <text evidence="6 19">Belongs to the type II topoisomerase family.</text>
</comment>
<dbReference type="InterPro" id="IPR003594">
    <property type="entry name" value="HATPase_dom"/>
</dbReference>
<feature type="domain" description="Toprim" evidence="21">
    <location>
        <begin position="503"/>
        <end position="617"/>
    </location>
</feature>
<dbReference type="EC" id="5.6.2.2" evidence="7 19"/>
<dbReference type="OrthoDB" id="276498at2759"/>
<dbReference type="PROSITE" id="PS52040">
    <property type="entry name" value="TOPO_IIA"/>
    <property type="match status" value="1"/>
</dbReference>
<dbReference type="CDD" id="cd03481">
    <property type="entry name" value="TopoIIA_Trans_ScTopoIIA"/>
    <property type="match status" value="1"/>
</dbReference>
<feature type="compositionally biased region" description="Acidic residues" evidence="20">
    <location>
        <begin position="1130"/>
        <end position="1141"/>
    </location>
</feature>
<dbReference type="PROSITE" id="PS00177">
    <property type="entry name" value="TOPOISOMERASE_II"/>
    <property type="match status" value="1"/>
</dbReference>
<dbReference type="Gene3D" id="3.90.199.10">
    <property type="entry name" value="Topoisomerase II, domain 5"/>
    <property type="match status" value="1"/>
</dbReference>
<dbReference type="GO" id="GO:0000712">
    <property type="term" value="P:resolution of meiotic recombination intermediates"/>
    <property type="evidence" value="ECO:0007669"/>
    <property type="project" value="TreeGrafter"/>
</dbReference>